<evidence type="ECO:0008006" key="4">
    <source>
        <dbReference type="Google" id="ProtNLM"/>
    </source>
</evidence>
<sequence length="544" mass="63366">MKFKSLALLDRISPLFKKMGIDYETMRIILYIKLLMDGRRVPTVFGSGKNQSDSMNKNQFLRSLWMYLIMGVILIPFIIMKNNYLFQMGMVFGIVIFLVITSLISDFSSVLLDIRDRNIIGVRPVDRKTLSMAKTLHILIYMICLTGALCGPALLISVVVQGPVFFLLFLVSLIFIDIISIIFTTFVYFFILKYFDGEKLKDIINYIQIVLAMVVMVSYQLIGRMFSVIDIRIEFVPSWWQYLVIPIWFAAPFQILQKAEMNFYLVTYTAMAVVIPLISIYIYIKKIPMFEKYLLKMGNNSIKRKERKKQSEGVLLRLFCRSREERIFFRFAKDMMNNERQFKLKVYPSLGFSLIFPFIFIIQRAAESGLHELAKGRTYLFIYFCGMMLPTLIMLMGCSENYKAAWIYKVLPIKDFKQVFHGTMKAFMVRLFVPLYVLEAIIFILIFGVRIIPDILVVFVASSIYSILCFIFMEKSLPFSKQFDSIQQSNVGVSMLLLLVLSIMAGVHFAITYIHFGVLIYLAVLLIIFIILWENAFHFSRRHV</sequence>
<dbReference type="RefSeq" id="WP_092453571.1">
    <property type="nucleotide sequence ID" value="NZ_FOJI01000007.1"/>
</dbReference>
<keyword evidence="1" id="KW-1133">Transmembrane helix</keyword>
<feature type="transmembrane region" description="Helical" evidence="1">
    <location>
        <begin position="518"/>
        <end position="537"/>
    </location>
</feature>
<feature type="transmembrane region" description="Helical" evidence="1">
    <location>
        <begin position="91"/>
        <end position="114"/>
    </location>
</feature>
<dbReference type="EMBL" id="FOJI01000007">
    <property type="protein sequence ID" value="SEW22609.1"/>
    <property type="molecule type" value="Genomic_DNA"/>
</dbReference>
<feature type="transmembrane region" description="Helical" evidence="1">
    <location>
        <begin position="378"/>
        <end position="398"/>
    </location>
</feature>
<organism evidence="2 3">
    <name type="scientific">[Clostridium] fimetarium</name>
    <dbReference type="NCBI Taxonomy" id="99656"/>
    <lineage>
        <taxon>Bacteria</taxon>
        <taxon>Bacillati</taxon>
        <taxon>Bacillota</taxon>
        <taxon>Clostridia</taxon>
        <taxon>Lachnospirales</taxon>
        <taxon>Lachnospiraceae</taxon>
    </lineage>
</organism>
<keyword evidence="1" id="KW-0472">Membrane</keyword>
<feature type="transmembrane region" description="Helical" evidence="1">
    <location>
        <begin position="263"/>
        <end position="284"/>
    </location>
</feature>
<accession>A0A1I0Q7R6</accession>
<evidence type="ECO:0000313" key="3">
    <source>
        <dbReference type="Proteomes" id="UP000199701"/>
    </source>
</evidence>
<feature type="transmembrane region" description="Helical" evidence="1">
    <location>
        <begin position="165"/>
        <end position="191"/>
    </location>
</feature>
<protein>
    <recommendedName>
        <fullName evidence="4">ABC-2 type transport system permease protein</fullName>
    </recommendedName>
</protein>
<dbReference type="OrthoDB" id="2659138at2"/>
<keyword evidence="3" id="KW-1185">Reference proteome</keyword>
<evidence type="ECO:0000313" key="2">
    <source>
        <dbReference type="EMBL" id="SEW22609.1"/>
    </source>
</evidence>
<feature type="transmembrane region" description="Helical" evidence="1">
    <location>
        <begin position="455"/>
        <end position="473"/>
    </location>
</feature>
<dbReference type="AlphaFoldDB" id="A0A1I0Q7R6"/>
<name>A0A1I0Q7R6_9FIRM</name>
<gene>
    <name evidence="2" type="ORF">SAMN05421659_10739</name>
</gene>
<feature type="transmembrane region" description="Helical" evidence="1">
    <location>
        <begin position="60"/>
        <end position="79"/>
    </location>
</feature>
<feature type="transmembrane region" description="Helical" evidence="1">
    <location>
        <begin position="427"/>
        <end position="449"/>
    </location>
</feature>
<feature type="transmembrane region" description="Helical" evidence="1">
    <location>
        <begin position="135"/>
        <end position="159"/>
    </location>
</feature>
<feature type="transmembrane region" description="Helical" evidence="1">
    <location>
        <begin position="346"/>
        <end position="366"/>
    </location>
</feature>
<feature type="transmembrane region" description="Helical" evidence="1">
    <location>
        <begin position="203"/>
        <end position="222"/>
    </location>
</feature>
<dbReference type="STRING" id="99656.SAMN05421659_10739"/>
<proteinExistence type="predicted"/>
<feature type="transmembrane region" description="Helical" evidence="1">
    <location>
        <begin position="493"/>
        <end position="512"/>
    </location>
</feature>
<reference evidence="2 3" key="1">
    <citation type="submission" date="2016-10" db="EMBL/GenBank/DDBJ databases">
        <authorList>
            <person name="de Groot N.N."/>
        </authorList>
    </citation>
    <scope>NUCLEOTIDE SEQUENCE [LARGE SCALE GENOMIC DNA]</scope>
    <source>
        <strain evidence="2 3">DSM 9179</strain>
    </source>
</reference>
<evidence type="ECO:0000256" key="1">
    <source>
        <dbReference type="SAM" id="Phobius"/>
    </source>
</evidence>
<keyword evidence="1" id="KW-0812">Transmembrane</keyword>
<dbReference type="Proteomes" id="UP000199701">
    <property type="component" value="Unassembled WGS sequence"/>
</dbReference>